<accession>A0A3B1BHJ4</accession>
<gene>
    <name evidence="2" type="ORF">MNBD_ALPHA03-1698</name>
</gene>
<feature type="transmembrane region" description="Helical" evidence="1">
    <location>
        <begin position="9"/>
        <end position="26"/>
    </location>
</feature>
<dbReference type="AlphaFoldDB" id="A0A3B1BHJ4"/>
<sequence>MNIRASKKPALILTAIIIISIVFWPLPAQFKYIGSQFITFVLALYIGLRVWRSSPKGQWLRELQNNAKFGWVIYLGILLFSAAITYATISTLGYWPRAIIEFILVIGIVYYALREFKRFLI</sequence>
<dbReference type="EMBL" id="UOFW01000092">
    <property type="protein sequence ID" value="VAX04417.1"/>
    <property type="molecule type" value="Genomic_DNA"/>
</dbReference>
<protein>
    <submittedName>
        <fullName evidence="2">Uncharacterized protein</fullName>
    </submittedName>
</protein>
<organism evidence="2">
    <name type="scientific">hydrothermal vent metagenome</name>
    <dbReference type="NCBI Taxonomy" id="652676"/>
    <lineage>
        <taxon>unclassified sequences</taxon>
        <taxon>metagenomes</taxon>
        <taxon>ecological metagenomes</taxon>
    </lineage>
</organism>
<reference evidence="2" key="1">
    <citation type="submission" date="2018-06" db="EMBL/GenBank/DDBJ databases">
        <authorList>
            <person name="Zhirakovskaya E."/>
        </authorList>
    </citation>
    <scope>NUCLEOTIDE SEQUENCE</scope>
</reference>
<feature type="transmembrane region" description="Helical" evidence="1">
    <location>
        <begin position="95"/>
        <end position="113"/>
    </location>
</feature>
<keyword evidence="1" id="KW-0812">Transmembrane</keyword>
<evidence type="ECO:0000256" key="1">
    <source>
        <dbReference type="SAM" id="Phobius"/>
    </source>
</evidence>
<feature type="transmembrane region" description="Helical" evidence="1">
    <location>
        <begin position="32"/>
        <end position="51"/>
    </location>
</feature>
<name>A0A3B1BHJ4_9ZZZZ</name>
<keyword evidence="1" id="KW-1133">Transmembrane helix</keyword>
<keyword evidence="1" id="KW-0472">Membrane</keyword>
<proteinExistence type="predicted"/>
<feature type="transmembrane region" description="Helical" evidence="1">
    <location>
        <begin position="71"/>
        <end position="89"/>
    </location>
</feature>
<evidence type="ECO:0000313" key="2">
    <source>
        <dbReference type="EMBL" id="VAX04417.1"/>
    </source>
</evidence>